<feature type="domain" description="PhoH-like protein" evidence="7">
    <location>
        <begin position="112"/>
        <end position="315"/>
    </location>
</feature>
<evidence type="ECO:0000256" key="1">
    <source>
        <dbReference type="ARBA" id="ARBA00004496"/>
    </source>
</evidence>
<evidence type="ECO:0000313" key="8">
    <source>
        <dbReference type="EMBL" id="ABQ13911.1"/>
    </source>
</evidence>
<dbReference type="STRING" id="246195.DNO_1244"/>
<dbReference type="RefSeq" id="WP_012031539.1">
    <property type="nucleotide sequence ID" value="NC_009446.1"/>
</dbReference>
<dbReference type="KEGG" id="dno:DNO_1244"/>
<evidence type="ECO:0000256" key="6">
    <source>
        <dbReference type="ARBA" id="ARBA00039970"/>
    </source>
</evidence>
<evidence type="ECO:0000256" key="5">
    <source>
        <dbReference type="ARBA" id="ARBA00022840"/>
    </source>
</evidence>
<dbReference type="Pfam" id="PF02562">
    <property type="entry name" value="PhoH"/>
    <property type="match status" value="1"/>
</dbReference>
<evidence type="ECO:0000259" key="7">
    <source>
        <dbReference type="Pfam" id="PF02562"/>
    </source>
</evidence>
<dbReference type="Gene3D" id="3.40.50.300">
    <property type="entry name" value="P-loop containing nucleotide triphosphate hydrolases"/>
    <property type="match status" value="1"/>
</dbReference>
<dbReference type="GO" id="GO:0005524">
    <property type="term" value="F:ATP binding"/>
    <property type="evidence" value="ECO:0007669"/>
    <property type="project" value="UniProtKB-KW"/>
</dbReference>
<organism evidence="8 9">
    <name type="scientific">Dichelobacter nodosus (strain VCS1703A)</name>
    <dbReference type="NCBI Taxonomy" id="246195"/>
    <lineage>
        <taxon>Bacteria</taxon>
        <taxon>Pseudomonadati</taxon>
        <taxon>Pseudomonadota</taxon>
        <taxon>Gammaproteobacteria</taxon>
        <taxon>Cardiobacteriales</taxon>
        <taxon>Cardiobacteriaceae</taxon>
        <taxon>Dichelobacter</taxon>
    </lineage>
</organism>
<evidence type="ECO:0000313" key="9">
    <source>
        <dbReference type="Proteomes" id="UP000000248"/>
    </source>
</evidence>
<comment type="subcellular location">
    <subcellularLocation>
        <location evidence="1">Cytoplasm</location>
    </subcellularLocation>
</comment>
<evidence type="ECO:0000256" key="2">
    <source>
        <dbReference type="ARBA" id="ARBA00010393"/>
    </source>
</evidence>
<dbReference type="FunFam" id="3.40.50.300:FF:000013">
    <property type="entry name" value="PhoH family ATPase"/>
    <property type="match status" value="1"/>
</dbReference>
<dbReference type="SUPFAM" id="SSF52540">
    <property type="entry name" value="P-loop containing nucleoside triphosphate hydrolases"/>
    <property type="match status" value="1"/>
</dbReference>
<dbReference type="InterPro" id="IPR027417">
    <property type="entry name" value="P-loop_NTPase"/>
</dbReference>
<reference evidence="8 9" key="1">
    <citation type="journal article" date="2007" name="Nat. Biotechnol.">
        <title>Genome sequence and identification of candidate vaccine antigens from the animal pathogen Dichelobacter nodosus.</title>
        <authorList>
            <person name="Myers G.S."/>
            <person name="Parker D."/>
            <person name="Al-Hasani K."/>
            <person name="Kennan R.M."/>
            <person name="Seemann T."/>
            <person name="Ren Q."/>
            <person name="Badger J.H."/>
            <person name="Selengut J.D."/>
            <person name="Deboy R.T."/>
            <person name="Tettelin H."/>
            <person name="Boyce J.D."/>
            <person name="McCarl V.P."/>
            <person name="Han X."/>
            <person name="Nelson W.C."/>
            <person name="Madupu R."/>
            <person name="Mohamoud Y."/>
            <person name="Holley T."/>
            <person name="Fedorova N."/>
            <person name="Khouri H."/>
            <person name="Bottomley S.P."/>
            <person name="Whittington R.J."/>
            <person name="Adler B."/>
            <person name="Songer J.G."/>
            <person name="Rood J.I."/>
            <person name="Paulsen I.T."/>
        </authorList>
    </citation>
    <scope>NUCLEOTIDE SEQUENCE [LARGE SCALE GENOMIC DNA]</scope>
    <source>
        <strain evidence="8 9">VCS1703A</strain>
    </source>
</reference>
<dbReference type="GO" id="GO:0005829">
    <property type="term" value="C:cytosol"/>
    <property type="evidence" value="ECO:0007669"/>
    <property type="project" value="TreeGrafter"/>
</dbReference>
<dbReference type="InterPro" id="IPR003714">
    <property type="entry name" value="PhoH"/>
</dbReference>
<dbReference type="AlphaFoldDB" id="A5EXA6"/>
<name>A5EXA6_DICNV</name>
<dbReference type="InterPro" id="IPR051451">
    <property type="entry name" value="PhoH2-like"/>
</dbReference>
<dbReference type="PANTHER" id="PTHR30473:SF1">
    <property type="entry name" value="PHOH-LIKE PROTEIN"/>
    <property type="match status" value="1"/>
</dbReference>
<proteinExistence type="inferred from homology"/>
<sequence>MEDTLSFQLEPQDQRRLAELSGQLNQHFHLIETQLGVKIHNRGHLFQIQGDEGKIEQARFVIAQLYEQTGSEVLNQDDVHLALRDAGATLANEVRASGEGKDIRIETKRGTITGRGSNQRRYLKRIFSHAVNFGIGPAGTGKTYLAVAAAVSYLAQDKVRKLILVRPAVEAGEHLGFLPGDMNQKVDPYLRPLYDALHDMLGADRVVKLMERGVIEIAPLAFMRGRTLNDAFIILDEAQNTTVEQMKMFLTRQGFGSTSVITGDVTQIDLPAGVTSGLRHASGILQAVEGISFTHFESSDVVRHPLVQRIIEAYEKKLNQHEERDEHNRY</sequence>
<gene>
    <name evidence="8" type="primary">phoH</name>
    <name evidence="8" type="ordered locus">DNO_1244</name>
</gene>
<accession>A5EXA6</accession>
<keyword evidence="3" id="KW-0963">Cytoplasm</keyword>
<evidence type="ECO:0000256" key="3">
    <source>
        <dbReference type="ARBA" id="ARBA00022490"/>
    </source>
</evidence>
<dbReference type="Proteomes" id="UP000000248">
    <property type="component" value="Chromosome"/>
</dbReference>
<dbReference type="OrthoDB" id="9805148at2"/>
<dbReference type="eggNOG" id="COG1702">
    <property type="taxonomic scope" value="Bacteria"/>
</dbReference>
<comment type="similarity">
    <text evidence="2">Belongs to the PhoH family.</text>
</comment>
<keyword evidence="5" id="KW-0067">ATP-binding</keyword>
<evidence type="ECO:0000256" key="4">
    <source>
        <dbReference type="ARBA" id="ARBA00022741"/>
    </source>
</evidence>
<dbReference type="EMBL" id="CP000513">
    <property type="protein sequence ID" value="ABQ13911.1"/>
    <property type="molecule type" value="Genomic_DNA"/>
</dbReference>
<protein>
    <recommendedName>
        <fullName evidence="6">PhoH-like protein</fullName>
    </recommendedName>
</protein>
<keyword evidence="4" id="KW-0547">Nucleotide-binding</keyword>
<dbReference type="PANTHER" id="PTHR30473">
    <property type="entry name" value="PROTEIN PHOH"/>
    <property type="match status" value="1"/>
</dbReference>
<dbReference type="HOGENOM" id="CLU_051654_0_0_6"/>
<keyword evidence="9" id="KW-1185">Reference proteome</keyword>